<name>A0A0C2CF07_9BILA</name>
<dbReference type="OrthoDB" id="7676799at2759"/>
<evidence type="ECO:0000256" key="1">
    <source>
        <dbReference type="ARBA" id="ARBA00010175"/>
    </source>
</evidence>
<gene>
    <name evidence="3" type="ORF">ANCDUO_21550</name>
</gene>
<keyword evidence="4" id="KW-1185">Reference proteome</keyword>
<dbReference type="InterPro" id="IPR036915">
    <property type="entry name" value="Cyclin-like_sf"/>
</dbReference>
<evidence type="ECO:0000313" key="3">
    <source>
        <dbReference type="EMBL" id="KIH48382.1"/>
    </source>
</evidence>
<dbReference type="PANTHER" id="PTHR23401:SF0">
    <property type="entry name" value="CYCLIN-DEPENDENT KINASE 5 ACTIVATOR"/>
    <property type="match status" value="1"/>
</dbReference>
<comment type="similarity">
    <text evidence="1">Belongs to the cyclin-dependent kinase 5 activator family.</text>
</comment>
<dbReference type="Gene3D" id="1.10.472.10">
    <property type="entry name" value="Cyclin-like"/>
    <property type="match status" value="2"/>
</dbReference>
<organism evidence="3 4">
    <name type="scientific">Ancylostoma duodenale</name>
    <dbReference type="NCBI Taxonomy" id="51022"/>
    <lineage>
        <taxon>Eukaryota</taxon>
        <taxon>Metazoa</taxon>
        <taxon>Ecdysozoa</taxon>
        <taxon>Nematoda</taxon>
        <taxon>Chromadorea</taxon>
        <taxon>Rhabditida</taxon>
        <taxon>Rhabditina</taxon>
        <taxon>Rhabditomorpha</taxon>
        <taxon>Strongyloidea</taxon>
        <taxon>Ancylostomatidae</taxon>
        <taxon>Ancylostomatinae</taxon>
        <taxon>Ancylostoma</taxon>
    </lineage>
</organism>
<dbReference type="GO" id="GO:0030426">
    <property type="term" value="C:growth cone"/>
    <property type="evidence" value="ECO:0007669"/>
    <property type="project" value="TreeGrafter"/>
</dbReference>
<dbReference type="SUPFAM" id="SSF47954">
    <property type="entry name" value="Cyclin-like"/>
    <property type="match status" value="1"/>
</dbReference>
<dbReference type="EMBL" id="KN760093">
    <property type="protein sequence ID" value="KIH48382.1"/>
    <property type="molecule type" value="Genomic_DNA"/>
</dbReference>
<sequence>IPIVCTSVKVKYFLLQGWQDVAFINPANLVFVFLIIREDRDKFWERCVTIVTNHSEDMLRLNSSSAFFTEVFSELKTYSTDY</sequence>
<dbReference type="GO" id="GO:0019901">
    <property type="term" value="F:protein kinase binding"/>
    <property type="evidence" value="ECO:0007669"/>
    <property type="project" value="TreeGrafter"/>
</dbReference>
<feature type="non-terminal residue" evidence="3">
    <location>
        <position position="1"/>
    </location>
</feature>
<keyword evidence="2" id="KW-0812">Transmembrane</keyword>
<proteinExistence type="inferred from homology"/>
<dbReference type="PANTHER" id="PTHR23401">
    <property type="entry name" value="CYCLIN DEPENDANT KINASE-5 ACTIVATOR"/>
    <property type="match status" value="1"/>
</dbReference>
<dbReference type="GO" id="GO:0005737">
    <property type="term" value="C:cytoplasm"/>
    <property type="evidence" value="ECO:0007669"/>
    <property type="project" value="TreeGrafter"/>
</dbReference>
<dbReference type="AlphaFoldDB" id="A0A0C2CF07"/>
<evidence type="ECO:0000256" key="2">
    <source>
        <dbReference type="SAM" id="Phobius"/>
    </source>
</evidence>
<evidence type="ECO:0000313" key="4">
    <source>
        <dbReference type="Proteomes" id="UP000054047"/>
    </source>
</evidence>
<dbReference type="InterPro" id="IPR004944">
    <property type="entry name" value="CDK5_activator"/>
</dbReference>
<dbReference type="Pfam" id="PF03261">
    <property type="entry name" value="CDK5_activator"/>
    <property type="match status" value="1"/>
</dbReference>
<dbReference type="GO" id="GO:0007411">
    <property type="term" value="P:axon guidance"/>
    <property type="evidence" value="ECO:0007669"/>
    <property type="project" value="TreeGrafter"/>
</dbReference>
<keyword evidence="2" id="KW-0472">Membrane</keyword>
<dbReference type="GO" id="GO:0016533">
    <property type="term" value="C:protein kinase 5 complex"/>
    <property type="evidence" value="ECO:0007669"/>
    <property type="project" value="InterPro"/>
</dbReference>
<dbReference type="Proteomes" id="UP000054047">
    <property type="component" value="Unassembled WGS sequence"/>
</dbReference>
<feature type="transmembrane region" description="Helical" evidence="2">
    <location>
        <begin position="17"/>
        <end position="36"/>
    </location>
</feature>
<accession>A0A0C2CF07</accession>
<reference evidence="3 4" key="1">
    <citation type="submission" date="2013-12" db="EMBL/GenBank/DDBJ databases">
        <title>Draft genome of the parsitic nematode Ancylostoma duodenale.</title>
        <authorList>
            <person name="Mitreva M."/>
        </authorList>
    </citation>
    <scope>NUCLEOTIDE SEQUENCE [LARGE SCALE GENOMIC DNA]</scope>
    <source>
        <strain evidence="3 4">Zhejiang</strain>
    </source>
</reference>
<keyword evidence="2" id="KW-1133">Transmembrane helix</keyword>
<protein>
    <submittedName>
        <fullName evidence="3">Uncharacterized protein</fullName>
    </submittedName>
</protein>
<dbReference type="GO" id="GO:0061575">
    <property type="term" value="F:cyclin-dependent protein serine/threonine kinase activator activity"/>
    <property type="evidence" value="ECO:0007669"/>
    <property type="project" value="InterPro"/>
</dbReference>